<sequence>MTDTLLDIKDVAVTFKTVTGTVKAVRGVSYDIKRGETLAVVGESGSGKSVTARAIMSMLADNARLDPASKITFDGQDLTALPEVEMQKIRGNKISMIFQEPLTSLNPIYKVGDQVAEIILTHRNVSKKEARKEVLQLFKEVQLPSPEMRLNQYPHEMSGGQRQRVMIAMALANKPDLLIADEPTTALDVTVQAEILSLLKQLQDTHGMAVILITHDLTVVEKTSDRVVVMRYGEIVERGNTAEVFANPQHPYTRHLLASEPKGRPEPLPESAGPLMQANDMRVVFEIKTGGMFTRKTHELVAVNDITAMIRKGETLGIVGESGSGKTTLGMAMIGLGAAHARGEVLFEGQRIDNLTRSQMRPLRTKIQVVYQDPFSSLNPRMIVRQILEEGLIVNGIGSSAKEREELVREALHEVQMDADAMTRFPHEFSGGQRQRIAIARALILKPEFILLDEPTSALDLSIQAQIIDLLRDLRVRHDLSYMFISHDLKVVKALCHNVIVMQNGRMVEAGPTLDVLENPQTEYTQRLVDAAFNVVAA</sequence>
<accession>A0ABX0VY43</accession>
<dbReference type="Proteomes" id="UP000709466">
    <property type="component" value="Unassembled WGS sequence"/>
</dbReference>
<dbReference type="EMBL" id="JAATOP010000005">
    <property type="protein sequence ID" value="NIY72739.1"/>
    <property type="molecule type" value="Genomic_DNA"/>
</dbReference>
<dbReference type="InterPro" id="IPR027417">
    <property type="entry name" value="P-loop_NTPase"/>
</dbReference>
<keyword evidence="6" id="KW-0547">Nucleotide-binding</keyword>
<evidence type="ECO:0000313" key="12">
    <source>
        <dbReference type="Proteomes" id="UP000709466"/>
    </source>
</evidence>
<dbReference type="InterPro" id="IPR013563">
    <property type="entry name" value="Oligopep_ABC_C"/>
</dbReference>
<evidence type="ECO:0000256" key="1">
    <source>
        <dbReference type="ARBA" id="ARBA00004417"/>
    </source>
</evidence>
<keyword evidence="9" id="KW-0472">Membrane</keyword>
<evidence type="ECO:0000256" key="9">
    <source>
        <dbReference type="ARBA" id="ARBA00023136"/>
    </source>
</evidence>
<dbReference type="InterPro" id="IPR003593">
    <property type="entry name" value="AAA+_ATPase"/>
</dbReference>
<feature type="domain" description="ABC transporter" evidence="10">
    <location>
        <begin position="6"/>
        <end position="257"/>
    </location>
</feature>
<keyword evidence="3" id="KW-0813">Transport</keyword>
<keyword evidence="8" id="KW-1278">Translocase</keyword>
<dbReference type="GO" id="GO:0005524">
    <property type="term" value="F:ATP binding"/>
    <property type="evidence" value="ECO:0007669"/>
    <property type="project" value="UniProtKB-KW"/>
</dbReference>
<evidence type="ECO:0000256" key="6">
    <source>
        <dbReference type="ARBA" id="ARBA00022741"/>
    </source>
</evidence>
<dbReference type="Pfam" id="PF00005">
    <property type="entry name" value="ABC_tran"/>
    <property type="match status" value="2"/>
</dbReference>
<dbReference type="Gene3D" id="3.40.50.300">
    <property type="entry name" value="P-loop containing nucleotide triphosphate hydrolases"/>
    <property type="match status" value="2"/>
</dbReference>
<evidence type="ECO:0000256" key="5">
    <source>
        <dbReference type="ARBA" id="ARBA00022519"/>
    </source>
</evidence>
<dbReference type="InterPro" id="IPR003439">
    <property type="entry name" value="ABC_transporter-like_ATP-bd"/>
</dbReference>
<dbReference type="Pfam" id="PF08352">
    <property type="entry name" value="oligo_HPY"/>
    <property type="match status" value="2"/>
</dbReference>
<dbReference type="NCBIfam" id="NF008453">
    <property type="entry name" value="PRK11308.1"/>
    <property type="match status" value="2"/>
</dbReference>
<comment type="caution">
    <text evidence="11">The sequence shown here is derived from an EMBL/GenBank/DDBJ whole genome shotgun (WGS) entry which is preliminary data.</text>
</comment>
<dbReference type="SUPFAM" id="SSF52540">
    <property type="entry name" value="P-loop containing nucleoside triphosphate hydrolases"/>
    <property type="match status" value="2"/>
</dbReference>
<evidence type="ECO:0000256" key="3">
    <source>
        <dbReference type="ARBA" id="ARBA00022448"/>
    </source>
</evidence>
<keyword evidence="12" id="KW-1185">Reference proteome</keyword>
<protein>
    <submittedName>
        <fullName evidence="11">ABC transporter ATP-binding protein</fullName>
    </submittedName>
</protein>
<keyword evidence="4" id="KW-1003">Cell membrane</keyword>
<dbReference type="PANTHER" id="PTHR43297:SF14">
    <property type="entry name" value="ATPASE AAA-TYPE CORE DOMAIN-CONTAINING PROTEIN"/>
    <property type="match status" value="1"/>
</dbReference>
<dbReference type="InterPro" id="IPR050388">
    <property type="entry name" value="ABC_Ni/Peptide_Import"/>
</dbReference>
<evidence type="ECO:0000256" key="7">
    <source>
        <dbReference type="ARBA" id="ARBA00022840"/>
    </source>
</evidence>
<comment type="similarity">
    <text evidence="2">Belongs to the ABC transporter superfamily.</text>
</comment>
<evidence type="ECO:0000259" key="10">
    <source>
        <dbReference type="PROSITE" id="PS50893"/>
    </source>
</evidence>
<name>A0ABX0VY43_9RHOB</name>
<evidence type="ECO:0000313" key="11">
    <source>
        <dbReference type="EMBL" id="NIY72739.1"/>
    </source>
</evidence>
<dbReference type="SMART" id="SM00382">
    <property type="entry name" value="AAA"/>
    <property type="match status" value="2"/>
</dbReference>
<proteinExistence type="inferred from homology"/>
<keyword evidence="7 11" id="KW-0067">ATP-binding</keyword>
<dbReference type="PROSITE" id="PS50893">
    <property type="entry name" value="ABC_TRANSPORTER_2"/>
    <property type="match status" value="2"/>
</dbReference>
<keyword evidence="5" id="KW-0997">Cell inner membrane</keyword>
<feature type="domain" description="ABC transporter" evidence="10">
    <location>
        <begin position="287"/>
        <end position="529"/>
    </location>
</feature>
<dbReference type="PROSITE" id="PS00211">
    <property type="entry name" value="ABC_TRANSPORTER_1"/>
    <property type="match status" value="2"/>
</dbReference>
<reference evidence="11 12" key="1">
    <citation type="submission" date="2020-03" db="EMBL/GenBank/DDBJ databases">
        <title>Bacterial isolates of synthetic phycosphere.</title>
        <authorList>
            <person name="Fu H."/>
            <person name="Moran M.A."/>
        </authorList>
    </citation>
    <scope>NUCLEOTIDE SEQUENCE [LARGE SCALE GENOMIC DNA]</scope>
    <source>
        <strain evidence="11 12">HF1</strain>
    </source>
</reference>
<dbReference type="NCBIfam" id="NF007739">
    <property type="entry name" value="PRK10419.1"/>
    <property type="match status" value="2"/>
</dbReference>
<dbReference type="RefSeq" id="WP_167638109.1">
    <property type="nucleotide sequence ID" value="NZ_JAATOP010000005.1"/>
</dbReference>
<gene>
    <name evidence="11" type="ORF">HCZ30_09855</name>
</gene>
<organism evidence="11 12">
    <name type="scientific">Marivivens donghaensis</name>
    <dbReference type="NCBI Taxonomy" id="1699413"/>
    <lineage>
        <taxon>Bacteria</taxon>
        <taxon>Pseudomonadati</taxon>
        <taxon>Pseudomonadota</taxon>
        <taxon>Alphaproteobacteria</taxon>
        <taxon>Rhodobacterales</taxon>
        <taxon>Paracoccaceae</taxon>
        <taxon>Marivivens group</taxon>
        <taxon>Marivivens</taxon>
    </lineage>
</organism>
<dbReference type="InterPro" id="IPR017871">
    <property type="entry name" value="ABC_transporter-like_CS"/>
</dbReference>
<evidence type="ECO:0000256" key="2">
    <source>
        <dbReference type="ARBA" id="ARBA00005417"/>
    </source>
</evidence>
<evidence type="ECO:0000256" key="4">
    <source>
        <dbReference type="ARBA" id="ARBA00022475"/>
    </source>
</evidence>
<dbReference type="CDD" id="cd03257">
    <property type="entry name" value="ABC_NikE_OppD_transporters"/>
    <property type="match status" value="2"/>
</dbReference>
<comment type="subcellular location">
    <subcellularLocation>
        <location evidence="1">Cell inner membrane</location>
        <topology evidence="1">Peripheral membrane protein</topology>
    </subcellularLocation>
</comment>
<dbReference type="PANTHER" id="PTHR43297">
    <property type="entry name" value="OLIGOPEPTIDE TRANSPORT ATP-BINDING PROTEIN APPD"/>
    <property type="match status" value="1"/>
</dbReference>
<evidence type="ECO:0000256" key="8">
    <source>
        <dbReference type="ARBA" id="ARBA00022967"/>
    </source>
</evidence>